<evidence type="ECO:0000313" key="12">
    <source>
        <dbReference type="EMBL" id="VDN47886.1"/>
    </source>
</evidence>
<dbReference type="InterPro" id="IPR036640">
    <property type="entry name" value="ABC1_TM_sf"/>
</dbReference>
<dbReference type="InterPro" id="IPR017871">
    <property type="entry name" value="ABC_transporter-like_CS"/>
</dbReference>
<dbReference type="PANTHER" id="PTHR43394">
    <property type="entry name" value="ATP-DEPENDENT PERMEASE MDL1, MITOCHONDRIAL"/>
    <property type="match status" value="1"/>
</dbReference>
<dbReference type="InterPro" id="IPR003439">
    <property type="entry name" value="ABC_transporter-like_ATP-bd"/>
</dbReference>
<dbReference type="Gene3D" id="3.40.50.300">
    <property type="entry name" value="P-loop containing nucleotide triphosphate hydrolases"/>
    <property type="match status" value="1"/>
</dbReference>
<feature type="transmembrane region" description="Helical" evidence="9">
    <location>
        <begin position="12"/>
        <end position="30"/>
    </location>
</feature>
<keyword evidence="6" id="KW-0067">ATP-binding</keyword>
<dbReference type="PANTHER" id="PTHR43394:SF1">
    <property type="entry name" value="ATP-BINDING CASSETTE SUB-FAMILY B MEMBER 10, MITOCHONDRIAL"/>
    <property type="match status" value="1"/>
</dbReference>
<keyword evidence="7 9" id="KW-1133">Transmembrane helix</keyword>
<dbReference type="InterPro" id="IPR039421">
    <property type="entry name" value="Type_1_exporter"/>
</dbReference>
<feature type="transmembrane region" description="Helical" evidence="9">
    <location>
        <begin position="155"/>
        <end position="171"/>
    </location>
</feature>
<feature type="domain" description="ABC transporter" evidence="10">
    <location>
        <begin position="332"/>
        <end position="565"/>
    </location>
</feature>
<keyword evidence="8 9" id="KW-0472">Membrane</keyword>
<reference evidence="12 13" key="1">
    <citation type="submission" date="2018-09" db="EMBL/GenBank/DDBJ databases">
        <authorList>
            <person name="Postec A."/>
        </authorList>
    </citation>
    <scope>NUCLEOTIDE SEQUENCE [LARGE SCALE GENOMIC DNA]</scope>
    <source>
        <strain evidence="12">70B-A</strain>
    </source>
</reference>
<dbReference type="Proteomes" id="UP000279029">
    <property type="component" value="Chromosome"/>
</dbReference>
<keyword evidence="4 9" id="KW-0812">Transmembrane</keyword>
<proteinExistence type="predicted"/>
<dbReference type="CDD" id="cd18542">
    <property type="entry name" value="ABC_6TM_YknU_like"/>
    <property type="match status" value="1"/>
</dbReference>
<feature type="transmembrane region" description="Helical" evidence="9">
    <location>
        <begin position="275"/>
        <end position="297"/>
    </location>
</feature>
<dbReference type="FunFam" id="3.40.50.300:FF:000221">
    <property type="entry name" value="Multidrug ABC transporter ATP-binding protein"/>
    <property type="match status" value="1"/>
</dbReference>
<comment type="subcellular location">
    <subcellularLocation>
        <location evidence="1">Cell membrane</location>
        <topology evidence="1">Multi-pass membrane protein</topology>
    </subcellularLocation>
</comment>
<dbReference type="InterPro" id="IPR011527">
    <property type="entry name" value="ABC1_TM_dom"/>
</dbReference>
<evidence type="ECO:0000256" key="9">
    <source>
        <dbReference type="SAM" id="Phobius"/>
    </source>
</evidence>
<evidence type="ECO:0000256" key="8">
    <source>
        <dbReference type="ARBA" id="ARBA00023136"/>
    </source>
</evidence>
<evidence type="ECO:0000256" key="2">
    <source>
        <dbReference type="ARBA" id="ARBA00022448"/>
    </source>
</evidence>
<keyword evidence="5" id="KW-0547">Nucleotide-binding</keyword>
<dbReference type="EMBL" id="LR130778">
    <property type="protein sequence ID" value="VDN47886.1"/>
    <property type="molecule type" value="Genomic_DNA"/>
</dbReference>
<dbReference type="GO" id="GO:0005886">
    <property type="term" value="C:plasma membrane"/>
    <property type="evidence" value="ECO:0007669"/>
    <property type="project" value="UniProtKB-SubCell"/>
</dbReference>
<keyword evidence="3" id="KW-1003">Cell membrane</keyword>
<feature type="domain" description="ABC transmembrane type-1" evidence="11">
    <location>
        <begin position="16"/>
        <end position="298"/>
    </location>
</feature>
<dbReference type="SMART" id="SM00382">
    <property type="entry name" value="AAA"/>
    <property type="match status" value="1"/>
</dbReference>
<dbReference type="GO" id="GO:0016887">
    <property type="term" value="F:ATP hydrolysis activity"/>
    <property type="evidence" value="ECO:0007669"/>
    <property type="project" value="InterPro"/>
</dbReference>
<dbReference type="PROSITE" id="PS50893">
    <property type="entry name" value="ABC_TRANSPORTER_2"/>
    <property type="match status" value="1"/>
</dbReference>
<organism evidence="12 13">
    <name type="scientific">Petrocella atlantisensis</name>
    <dbReference type="NCBI Taxonomy" id="2173034"/>
    <lineage>
        <taxon>Bacteria</taxon>
        <taxon>Bacillati</taxon>
        <taxon>Bacillota</taxon>
        <taxon>Clostridia</taxon>
        <taxon>Lachnospirales</taxon>
        <taxon>Vallitaleaceae</taxon>
        <taxon>Petrocella</taxon>
    </lineage>
</organism>
<evidence type="ECO:0000256" key="5">
    <source>
        <dbReference type="ARBA" id="ARBA00022741"/>
    </source>
</evidence>
<gene>
    <name evidence="12" type="ORF">PATL70BA_2006</name>
</gene>
<feature type="transmembrane region" description="Helical" evidence="9">
    <location>
        <begin position="123"/>
        <end position="149"/>
    </location>
</feature>
<evidence type="ECO:0000256" key="4">
    <source>
        <dbReference type="ARBA" id="ARBA00022692"/>
    </source>
</evidence>
<dbReference type="SUPFAM" id="SSF90123">
    <property type="entry name" value="ABC transporter transmembrane region"/>
    <property type="match status" value="1"/>
</dbReference>
<evidence type="ECO:0000259" key="10">
    <source>
        <dbReference type="PROSITE" id="PS50893"/>
    </source>
</evidence>
<dbReference type="PROSITE" id="PS00211">
    <property type="entry name" value="ABC_TRANSPORTER_1"/>
    <property type="match status" value="1"/>
</dbReference>
<protein>
    <submittedName>
        <fullName evidence="12">ABC transporter</fullName>
    </submittedName>
</protein>
<keyword evidence="13" id="KW-1185">Reference proteome</keyword>
<dbReference type="Pfam" id="PF00005">
    <property type="entry name" value="ABC_tran"/>
    <property type="match status" value="1"/>
</dbReference>
<evidence type="ECO:0000259" key="11">
    <source>
        <dbReference type="PROSITE" id="PS50929"/>
    </source>
</evidence>
<dbReference type="GO" id="GO:0005524">
    <property type="term" value="F:ATP binding"/>
    <property type="evidence" value="ECO:0007669"/>
    <property type="project" value="UniProtKB-KW"/>
</dbReference>
<accession>A0A3P7RYR8</accession>
<dbReference type="AlphaFoldDB" id="A0A3P7RYR8"/>
<dbReference type="GO" id="GO:0015421">
    <property type="term" value="F:ABC-type oligopeptide transporter activity"/>
    <property type="evidence" value="ECO:0007669"/>
    <property type="project" value="TreeGrafter"/>
</dbReference>
<evidence type="ECO:0000256" key="7">
    <source>
        <dbReference type="ARBA" id="ARBA00022989"/>
    </source>
</evidence>
<dbReference type="PROSITE" id="PS50929">
    <property type="entry name" value="ABC_TM1F"/>
    <property type="match status" value="1"/>
</dbReference>
<dbReference type="Gene3D" id="1.20.1560.10">
    <property type="entry name" value="ABC transporter type 1, transmembrane domain"/>
    <property type="match status" value="1"/>
</dbReference>
<dbReference type="KEGG" id="cbar:PATL70BA_2006"/>
<dbReference type="RefSeq" id="WP_125137125.1">
    <property type="nucleotide sequence ID" value="NZ_LR130778.1"/>
</dbReference>
<sequence length="572" mass="64538">MKRTIKYMIKYWHFYLIGTLTMVLAIALDMNSPIITGRIIDEVIIGGEVSMFQTLILLLLMISLGRAFFGYFKELTFDIAGANIIKALRKDLFDHIQSLSQNFFEEKNTGELMSRLKDDGDKIWHGISFGIMLVVEMLIVLVVACILMLNISVKLSLITFIGLPFIGYFAYKLEREIDGVYEKISEKNAELNTTAQENIAGVRLVKAFAREKHEIKKFLSQNKAYYDLNMDYAKSMSRRFPNIQFISDIIPILVVVLGGVFVIDETLTVGTLAKFMGYSYMIVWPMRMIGWISSIMAEAFSAMKQIDKVFDQQPEITDSPEAISVEHCLGTITFDHVHLSFKDQEVLKDINFTVKPGQTLAIMGTTGSGKTSIINLLERFYEPSKGQVKLDGRDIRGLTLESLRSKIAVVMQEVFLFSDSILNNIHFGSKKFLAMDNIMASASAAEAHDFINRMEDSYDTVIGERGIGLSGGQKQRISIARAFSKEAKILVMDDATSALDMETEHEIQKEVNKLKGVTKIIVAHRISAVKEADEIIILDHGEIVERGTHASLLKQKGRYFNTFNEQYEGYMG</sequence>
<evidence type="ECO:0000256" key="3">
    <source>
        <dbReference type="ARBA" id="ARBA00022475"/>
    </source>
</evidence>
<feature type="transmembrane region" description="Helical" evidence="9">
    <location>
        <begin position="50"/>
        <end position="69"/>
    </location>
</feature>
<dbReference type="SUPFAM" id="SSF52540">
    <property type="entry name" value="P-loop containing nucleoside triphosphate hydrolases"/>
    <property type="match status" value="1"/>
</dbReference>
<evidence type="ECO:0000313" key="13">
    <source>
        <dbReference type="Proteomes" id="UP000279029"/>
    </source>
</evidence>
<feature type="transmembrane region" description="Helical" evidence="9">
    <location>
        <begin position="245"/>
        <end position="263"/>
    </location>
</feature>
<dbReference type="OrthoDB" id="9762778at2"/>
<dbReference type="Pfam" id="PF00664">
    <property type="entry name" value="ABC_membrane"/>
    <property type="match status" value="1"/>
</dbReference>
<evidence type="ECO:0000256" key="1">
    <source>
        <dbReference type="ARBA" id="ARBA00004651"/>
    </source>
</evidence>
<name>A0A3P7RYR8_9FIRM</name>
<dbReference type="InterPro" id="IPR003593">
    <property type="entry name" value="AAA+_ATPase"/>
</dbReference>
<keyword evidence="2" id="KW-0813">Transport</keyword>
<dbReference type="InterPro" id="IPR027417">
    <property type="entry name" value="P-loop_NTPase"/>
</dbReference>
<evidence type="ECO:0000256" key="6">
    <source>
        <dbReference type="ARBA" id="ARBA00022840"/>
    </source>
</evidence>